<dbReference type="Proteomes" id="UP000728185">
    <property type="component" value="Unassembled WGS sequence"/>
</dbReference>
<dbReference type="OrthoDB" id="5578278at2759"/>
<reference evidence="1" key="1">
    <citation type="submission" date="2019-05" db="EMBL/GenBank/DDBJ databases">
        <title>Annotation for the trematode Fasciolopsis buski.</title>
        <authorList>
            <person name="Choi Y.-J."/>
        </authorList>
    </citation>
    <scope>NUCLEOTIDE SEQUENCE</scope>
    <source>
        <strain evidence="1">HT</strain>
        <tissue evidence="1">Whole worm</tissue>
    </source>
</reference>
<accession>A0A8E0VFX2</accession>
<evidence type="ECO:0000313" key="2">
    <source>
        <dbReference type="Proteomes" id="UP000728185"/>
    </source>
</evidence>
<feature type="non-terminal residue" evidence="1">
    <location>
        <position position="1"/>
    </location>
</feature>
<dbReference type="AlphaFoldDB" id="A0A8E0VFX2"/>
<gene>
    <name evidence="1" type="ORF">FBUS_10763</name>
</gene>
<name>A0A8E0VFX2_9TREM</name>
<proteinExistence type="predicted"/>
<dbReference type="EMBL" id="LUCM01010246">
    <property type="protein sequence ID" value="KAA0185733.1"/>
    <property type="molecule type" value="Genomic_DNA"/>
</dbReference>
<evidence type="ECO:0000313" key="1">
    <source>
        <dbReference type="EMBL" id="KAA0185733.1"/>
    </source>
</evidence>
<sequence length="141" mass="16630">LFIWRTVLQLPNNTQAFSVLVSKGVNPAHELLSTHYPVRDQKLMRVFQKRLNTLPSYLNIRTKSIVIIDFVLIFPIRPALLRFPVNWCFTWFEYFPNPPINVLCMVENLLAYTDPDLYNHFVRYDVTTEASIPFISLWLRG</sequence>
<organism evidence="1 2">
    <name type="scientific">Fasciolopsis buskii</name>
    <dbReference type="NCBI Taxonomy" id="27845"/>
    <lineage>
        <taxon>Eukaryota</taxon>
        <taxon>Metazoa</taxon>
        <taxon>Spiralia</taxon>
        <taxon>Lophotrochozoa</taxon>
        <taxon>Platyhelminthes</taxon>
        <taxon>Trematoda</taxon>
        <taxon>Digenea</taxon>
        <taxon>Plagiorchiida</taxon>
        <taxon>Echinostomata</taxon>
        <taxon>Echinostomatoidea</taxon>
        <taxon>Fasciolidae</taxon>
        <taxon>Fasciolopsis</taxon>
    </lineage>
</organism>
<keyword evidence="2" id="KW-1185">Reference proteome</keyword>
<protein>
    <submittedName>
        <fullName evidence="1">TBC1 domain family member 31</fullName>
    </submittedName>
</protein>
<comment type="caution">
    <text evidence="1">The sequence shown here is derived from an EMBL/GenBank/DDBJ whole genome shotgun (WGS) entry which is preliminary data.</text>
</comment>